<gene>
    <name evidence="1" type="ORF">NND11_02950</name>
</gene>
<reference evidence="1" key="1">
    <citation type="submission" date="2022-07" db="EMBL/GenBank/DDBJ databases">
        <title>Prevotella copri.</title>
        <authorList>
            <person name="Yang C."/>
        </authorList>
    </citation>
    <scope>NUCLEOTIDE SEQUENCE</scope>
    <source>
        <strain evidence="1">HF88</strain>
    </source>
</reference>
<name>A0AAW5HXW7_9BACT</name>
<accession>A0AAW5HXW7</accession>
<evidence type="ECO:0008006" key="3">
    <source>
        <dbReference type="Google" id="ProtNLM"/>
    </source>
</evidence>
<sequence length="195" mass="22212">MSKGTEMEFGIFQHFNYYDSQPVKDSTSLVPYRISEAASVGPGIIYRFPQVGNLTKLEQRIFVDGILLGGSLTYYYNVIDRDYNMGSGYSVKAVSLMDFGKVASFQIGADYYRIFTWKGYEGKDLATTDPLYLNDQGDQGNASLLVVNAHFGLALSNRLKLDFNVSIYWRNTYYSYHDDVRSKTFDLSLGLQYQF</sequence>
<organism evidence="1 2">
    <name type="scientific">Segatella copri</name>
    <dbReference type="NCBI Taxonomy" id="165179"/>
    <lineage>
        <taxon>Bacteria</taxon>
        <taxon>Pseudomonadati</taxon>
        <taxon>Bacteroidota</taxon>
        <taxon>Bacteroidia</taxon>
        <taxon>Bacteroidales</taxon>
        <taxon>Prevotellaceae</taxon>
        <taxon>Segatella</taxon>
    </lineage>
</organism>
<dbReference type="EMBL" id="JANDXR010000002">
    <property type="protein sequence ID" value="MCP9500517.1"/>
    <property type="molecule type" value="Genomic_DNA"/>
</dbReference>
<dbReference type="RefSeq" id="WP_234563769.1">
    <property type="nucleotide sequence ID" value="NZ_CATKVS010000004.1"/>
</dbReference>
<evidence type="ECO:0000313" key="1">
    <source>
        <dbReference type="EMBL" id="MCP9500517.1"/>
    </source>
</evidence>
<protein>
    <recommendedName>
        <fullName evidence="3">Outer membrane protein beta-barrel domain-containing protein</fullName>
    </recommendedName>
</protein>
<comment type="caution">
    <text evidence="1">The sequence shown here is derived from an EMBL/GenBank/DDBJ whole genome shotgun (WGS) entry which is preliminary data.</text>
</comment>
<proteinExistence type="predicted"/>
<evidence type="ECO:0000313" key="2">
    <source>
        <dbReference type="Proteomes" id="UP001206014"/>
    </source>
</evidence>
<dbReference type="AlphaFoldDB" id="A0AAW5HXW7"/>
<dbReference type="Proteomes" id="UP001206014">
    <property type="component" value="Unassembled WGS sequence"/>
</dbReference>